<reference evidence="2" key="1">
    <citation type="journal article" date="2021" name="Nat. Commun.">
        <title>Genetic determinants of endophytism in the Arabidopsis root mycobiome.</title>
        <authorList>
            <person name="Mesny F."/>
            <person name="Miyauchi S."/>
            <person name="Thiergart T."/>
            <person name="Pickel B."/>
            <person name="Atanasova L."/>
            <person name="Karlsson M."/>
            <person name="Huettel B."/>
            <person name="Barry K.W."/>
            <person name="Haridas S."/>
            <person name="Chen C."/>
            <person name="Bauer D."/>
            <person name="Andreopoulos W."/>
            <person name="Pangilinan J."/>
            <person name="LaButti K."/>
            <person name="Riley R."/>
            <person name="Lipzen A."/>
            <person name="Clum A."/>
            <person name="Drula E."/>
            <person name="Henrissat B."/>
            <person name="Kohler A."/>
            <person name="Grigoriev I.V."/>
            <person name="Martin F.M."/>
            <person name="Hacquard S."/>
        </authorList>
    </citation>
    <scope>NUCLEOTIDE SEQUENCE</scope>
    <source>
        <strain evidence="2">MPI-CAGE-CH-0235</strain>
    </source>
</reference>
<dbReference type="Proteomes" id="UP000813444">
    <property type="component" value="Unassembled WGS sequence"/>
</dbReference>
<feature type="region of interest" description="Disordered" evidence="1">
    <location>
        <begin position="276"/>
        <end position="316"/>
    </location>
</feature>
<protein>
    <recommendedName>
        <fullName evidence="4">Acetate kinase</fullName>
    </recommendedName>
</protein>
<evidence type="ECO:0008006" key="4">
    <source>
        <dbReference type="Google" id="ProtNLM"/>
    </source>
</evidence>
<evidence type="ECO:0000313" key="2">
    <source>
        <dbReference type="EMBL" id="KAH7326676.1"/>
    </source>
</evidence>
<sequence>MAASSSSGSSFTSSSLGRPPNYTQSHVSPVDSNWTPNSGISTVSPLSSGTPAYIQPSLRPLDLGPPGYQATITLFPDTLDEITIYLGPWEVVGSEQRRVRWQCTYQDELLEHFLPSDIPNQVHPHTLHSRHRQYDDPADLERFVTFPEPHRIRYTNDEGVCIHDQFIQVRYEFTSVESSVRFQSDVRRRDLIAFYDVDVVWTNNHGRTDSFGKVKGIGAIQRLKMWRDRYTTFHSLSVLANKTDGTYREYDVHLFEGDFRTRDDHAKQLRLNVIGRRGSAPEESPARRFSFPRRRRPRVRSTENVNQAGPESGPSHPSIDIRYLCIQFTHSQDFQRFVNSWGYAHNTDRDFQGIPFPPNHVELESPQIQVQPATAIPEPSSPGTRSAAGVLSMAPDAQSER</sequence>
<keyword evidence="3" id="KW-1185">Reference proteome</keyword>
<name>A0A8K0T0G9_9HYPO</name>
<accession>A0A8K0T0G9</accession>
<gene>
    <name evidence="2" type="ORF">B0I35DRAFT_475301</name>
</gene>
<dbReference type="EMBL" id="JAGPNK010000002">
    <property type="protein sequence ID" value="KAH7326676.1"/>
    <property type="molecule type" value="Genomic_DNA"/>
</dbReference>
<dbReference type="AlphaFoldDB" id="A0A8K0T0G9"/>
<dbReference type="OrthoDB" id="4583914at2759"/>
<feature type="compositionally biased region" description="Basic residues" evidence="1">
    <location>
        <begin position="290"/>
        <end position="299"/>
    </location>
</feature>
<feature type="region of interest" description="Disordered" evidence="1">
    <location>
        <begin position="1"/>
        <end position="36"/>
    </location>
</feature>
<feature type="compositionally biased region" description="Low complexity" evidence="1">
    <location>
        <begin position="1"/>
        <end position="15"/>
    </location>
</feature>
<comment type="caution">
    <text evidence="2">The sequence shown here is derived from an EMBL/GenBank/DDBJ whole genome shotgun (WGS) entry which is preliminary data.</text>
</comment>
<organism evidence="2 3">
    <name type="scientific">Stachybotrys elegans</name>
    <dbReference type="NCBI Taxonomy" id="80388"/>
    <lineage>
        <taxon>Eukaryota</taxon>
        <taxon>Fungi</taxon>
        <taxon>Dikarya</taxon>
        <taxon>Ascomycota</taxon>
        <taxon>Pezizomycotina</taxon>
        <taxon>Sordariomycetes</taxon>
        <taxon>Hypocreomycetidae</taxon>
        <taxon>Hypocreales</taxon>
        <taxon>Stachybotryaceae</taxon>
        <taxon>Stachybotrys</taxon>
    </lineage>
</organism>
<feature type="compositionally biased region" description="Polar residues" evidence="1">
    <location>
        <begin position="21"/>
        <end position="36"/>
    </location>
</feature>
<proteinExistence type="predicted"/>
<evidence type="ECO:0000313" key="3">
    <source>
        <dbReference type="Proteomes" id="UP000813444"/>
    </source>
</evidence>
<evidence type="ECO:0000256" key="1">
    <source>
        <dbReference type="SAM" id="MobiDB-lite"/>
    </source>
</evidence>
<feature type="region of interest" description="Disordered" evidence="1">
    <location>
        <begin position="370"/>
        <end position="401"/>
    </location>
</feature>